<dbReference type="SUPFAM" id="SSF57603">
    <property type="entry name" value="FnI-like domain"/>
    <property type="match status" value="1"/>
</dbReference>
<feature type="disulfide bond" evidence="6">
    <location>
        <begin position="41"/>
        <end position="56"/>
    </location>
</feature>
<evidence type="ECO:0000313" key="10">
    <source>
        <dbReference type="Proteomes" id="UP001221898"/>
    </source>
</evidence>
<dbReference type="InterPro" id="IPR036055">
    <property type="entry name" value="LDL_receptor-like_sf"/>
</dbReference>
<proteinExistence type="predicted"/>
<dbReference type="Pfam" id="PF01826">
    <property type="entry name" value="TIL"/>
    <property type="match status" value="1"/>
</dbReference>
<dbReference type="Pfam" id="PF00057">
    <property type="entry name" value="Ldl_recept_a"/>
    <property type="match status" value="2"/>
</dbReference>
<dbReference type="PRINTS" id="PR01705">
    <property type="entry name" value="TSP1REPEAT"/>
</dbReference>
<dbReference type="FunFam" id="2.20.100.10:FF:000001">
    <property type="entry name" value="semaphorin-5A isoform X1"/>
    <property type="match status" value="1"/>
</dbReference>
<dbReference type="CDD" id="cd19941">
    <property type="entry name" value="TIL"/>
    <property type="match status" value="1"/>
</dbReference>
<dbReference type="SUPFAM" id="SSF57424">
    <property type="entry name" value="LDL receptor-like module"/>
    <property type="match status" value="2"/>
</dbReference>
<evidence type="ECO:0000259" key="8">
    <source>
        <dbReference type="Pfam" id="PF19028"/>
    </source>
</evidence>
<keyword evidence="1" id="KW-0245">EGF-like domain</keyword>
<dbReference type="SMART" id="SM00209">
    <property type="entry name" value="TSP1"/>
    <property type="match status" value="5"/>
</dbReference>
<dbReference type="SUPFAM" id="SSF57567">
    <property type="entry name" value="Serine protease inhibitors"/>
    <property type="match status" value="1"/>
</dbReference>
<protein>
    <recommendedName>
        <fullName evidence="11">SCO-spondin</fullName>
    </recommendedName>
</protein>
<keyword evidence="4 6" id="KW-1015">Disulfide bond</keyword>
<dbReference type="Gene3D" id="2.20.100.10">
    <property type="entry name" value="Thrombospondin type-1 (TSP1) repeat"/>
    <property type="match status" value="5"/>
</dbReference>
<keyword evidence="3" id="KW-0677">Repeat</keyword>
<reference evidence="9" key="1">
    <citation type="journal article" date="2023" name="Science">
        <title>Genome structures resolve the early diversification of teleost fishes.</title>
        <authorList>
            <person name="Parey E."/>
            <person name="Louis A."/>
            <person name="Montfort J."/>
            <person name="Bouchez O."/>
            <person name="Roques C."/>
            <person name="Iampietro C."/>
            <person name="Lluch J."/>
            <person name="Castinel A."/>
            <person name="Donnadieu C."/>
            <person name="Desvignes T."/>
            <person name="Floi Bucao C."/>
            <person name="Jouanno E."/>
            <person name="Wen M."/>
            <person name="Mejri S."/>
            <person name="Dirks R."/>
            <person name="Jansen H."/>
            <person name="Henkel C."/>
            <person name="Chen W.J."/>
            <person name="Zahm M."/>
            <person name="Cabau C."/>
            <person name="Klopp C."/>
            <person name="Thompson A.W."/>
            <person name="Robinson-Rechavi M."/>
            <person name="Braasch I."/>
            <person name="Lecointre G."/>
            <person name="Bobe J."/>
            <person name="Postlethwait J.H."/>
            <person name="Berthelot C."/>
            <person name="Roest Crollius H."/>
            <person name="Guiguen Y."/>
        </authorList>
    </citation>
    <scope>NUCLEOTIDE SEQUENCE</scope>
    <source>
        <strain evidence="9">NC1722</strain>
    </source>
</reference>
<dbReference type="Gene3D" id="2.10.70.10">
    <property type="entry name" value="Complement Module, domain 1"/>
    <property type="match status" value="1"/>
</dbReference>
<evidence type="ECO:0000256" key="5">
    <source>
        <dbReference type="ARBA" id="ARBA00023180"/>
    </source>
</evidence>
<dbReference type="CDD" id="cd00112">
    <property type="entry name" value="LDLa"/>
    <property type="match status" value="2"/>
</dbReference>
<feature type="non-terminal residue" evidence="9">
    <location>
        <position position="1"/>
    </location>
</feature>
<evidence type="ECO:0000256" key="6">
    <source>
        <dbReference type="PROSITE-ProRule" id="PRU00124"/>
    </source>
</evidence>
<feature type="domain" description="TIL" evidence="7">
    <location>
        <begin position="250"/>
        <end position="293"/>
    </location>
</feature>
<dbReference type="InterPro" id="IPR036383">
    <property type="entry name" value="TSP1_rpt_sf"/>
</dbReference>
<keyword evidence="5" id="KW-0325">Glycoprotein</keyword>
<comment type="caution">
    <text evidence="9">The sequence shown here is derived from an EMBL/GenBank/DDBJ whole genome shotgun (WGS) entry which is preliminary data.</text>
</comment>
<evidence type="ECO:0000256" key="3">
    <source>
        <dbReference type="ARBA" id="ARBA00022737"/>
    </source>
</evidence>
<keyword evidence="2" id="KW-0732">Signal</keyword>
<dbReference type="Pfam" id="PF19028">
    <property type="entry name" value="TSP1_spondin"/>
    <property type="match status" value="1"/>
</dbReference>
<dbReference type="PANTHER" id="PTHR22906:SF21">
    <property type="entry name" value="SEMA DOMAIN-CONTAINING PROTEIN"/>
    <property type="match status" value="1"/>
</dbReference>
<feature type="disulfide bond" evidence="6">
    <location>
        <begin position="97"/>
        <end position="112"/>
    </location>
</feature>
<evidence type="ECO:0000256" key="1">
    <source>
        <dbReference type="ARBA" id="ARBA00022536"/>
    </source>
</evidence>
<dbReference type="PROSITE" id="PS50068">
    <property type="entry name" value="LDLRA_2"/>
    <property type="match status" value="2"/>
</dbReference>
<dbReference type="InterPro" id="IPR052065">
    <property type="entry name" value="Compl_asym_regulator"/>
</dbReference>
<organism evidence="9 10">
    <name type="scientific">Aldrovandia affinis</name>
    <dbReference type="NCBI Taxonomy" id="143900"/>
    <lineage>
        <taxon>Eukaryota</taxon>
        <taxon>Metazoa</taxon>
        <taxon>Chordata</taxon>
        <taxon>Craniata</taxon>
        <taxon>Vertebrata</taxon>
        <taxon>Euteleostomi</taxon>
        <taxon>Actinopterygii</taxon>
        <taxon>Neopterygii</taxon>
        <taxon>Teleostei</taxon>
        <taxon>Notacanthiformes</taxon>
        <taxon>Halosauridae</taxon>
        <taxon>Aldrovandia</taxon>
    </lineage>
</organism>
<dbReference type="Gene3D" id="2.10.25.10">
    <property type="entry name" value="Laminin"/>
    <property type="match status" value="1"/>
</dbReference>
<dbReference type="Proteomes" id="UP001221898">
    <property type="component" value="Unassembled WGS sequence"/>
</dbReference>
<dbReference type="Gene3D" id="4.10.400.10">
    <property type="entry name" value="Low-density Lipoprotein Receptor"/>
    <property type="match status" value="1"/>
</dbReference>
<feature type="disulfide bond" evidence="6">
    <location>
        <begin position="22"/>
        <end position="34"/>
    </location>
</feature>
<dbReference type="InterPro" id="IPR002919">
    <property type="entry name" value="TIL_dom"/>
</dbReference>
<gene>
    <name evidence="9" type="ORF">AAFF_G00092680</name>
</gene>
<name>A0AAD7T3T3_9TELE</name>
<feature type="disulfide bond" evidence="6">
    <location>
        <begin position="29"/>
        <end position="47"/>
    </location>
</feature>
<evidence type="ECO:0000313" key="9">
    <source>
        <dbReference type="EMBL" id="KAJ8413272.1"/>
    </source>
</evidence>
<accession>A0AAD7T3T3</accession>
<dbReference type="AlphaFoldDB" id="A0AAD7T3T3"/>
<dbReference type="Gene3D" id="2.40.128.620">
    <property type="match status" value="1"/>
</dbReference>
<evidence type="ECO:0000256" key="2">
    <source>
        <dbReference type="ARBA" id="ARBA00022729"/>
    </source>
</evidence>
<dbReference type="InterPro" id="IPR036084">
    <property type="entry name" value="Ser_inhib-like_sf"/>
</dbReference>
<feature type="non-terminal residue" evidence="9">
    <location>
        <position position="497"/>
    </location>
</feature>
<evidence type="ECO:0008006" key="11">
    <source>
        <dbReference type="Google" id="ProtNLM"/>
    </source>
</evidence>
<dbReference type="InterPro" id="IPR002172">
    <property type="entry name" value="LDrepeatLR_classA_rpt"/>
</dbReference>
<feature type="domain" description="Spondin-like TSP1" evidence="8">
    <location>
        <begin position="115"/>
        <end position="166"/>
    </location>
</feature>
<dbReference type="InterPro" id="IPR044004">
    <property type="entry name" value="TSP1_spondin_dom"/>
</dbReference>
<dbReference type="EMBL" id="JAINUG010000016">
    <property type="protein sequence ID" value="KAJ8413272.1"/>
    <property type="molecule type" value="Genomic_DNA"/>
</dbReference>
<evidence type="ECO:0000256" key="4">
    <source>
        <dbReference type="ARBA" id="ARBA00023157"/>
    </source>
</evidence>
<keyword evidence="10" id="KW-1185">Reference proteome</keyword>
<dbReference type="PROSITE" id="PS50092">
    <property type="entry name" value="TSP1"/>
    <property type="match status" value="5"/>
</dbReference>
<dbReference type="SMART" id="SM00192">
    <property type="entry name" value="LDLa"/>
    <property type="match status" value="2"/>
</dbReference>
<dbReference type="SUPFAM" id="SSF82895">
    <property type="entry name" value="TSP-1 type 1 repeat"/>
    <property type="match status" value="5"/>
</dbReference>
<dbReference type="Pfam" id="PF00090">
    <property type="entry name" value="TSP_1"/>
    <property type="match status" value="4"/>
</dbReference>
<feature type="disulfide bond" evidence="6">
    <location>
        <begin position="78"/>
        <end position="90"/>
    </location>
</feature>
<dbReference type="InterPro" id="IPR000884">
    <property type="entry name" value="TSP1_rpt"/>
</dbReference>
<dbReference type="PRINTS" id="PR00261">
    <property type="entry name" value="LDLRECEPTOR"/>
</dbReference>
<dbReference type="PANTHER" id="PTHR22906">
    <property type="entry name" value="PROPERDIN"/>
    <property type="match status" value="1"/>
</dbReference>
<dbReference type="FunFam" id="2.20.100.10:FF:000002">
    <property type="entry name" value="Unc-5 netrin receptor C"/>
    <property type="match status" value="1"/>
</dbReference>
<feature type="disulfide bond" evidence="6">
    <location>
        <begin position="85"/>
        <end position="103"/>
    </location>
</feature>
<sequence length="497" mass="53398">ETIDISGFTPTLPDGGLPRVLCLEGQFVCRAFGCVDTMFVCDGQEDCPDGSDEDQCGSPSPSAAPTVSTGRPLVPNPCSAKQFLCGSGECVHLDRKCDLQKDCLDGSDERGCVDCILSPWTQWSQCSVSCGLGSLFRQRDVLREAQPVGECGGALFDSRACFTEACTVDGQWSEWAEWSHCDATCSGGVRMRNRTCSNPPPKNGGRECEGMTVQTQGCNTQPCGPNTDSHTGCSNGMVLVKESDCLSGRAEPCPPTCPDISSQRNCSSHCITGCRCPRGQFLQEGRCVNASLCACLWKGGVLQPGEEVTKGNCSTCVCHDGRVFCDDSSCIAVCDWSTWSSWTPCGSTCGIGLQQRYRSPVTPPNGTRAQPCPGDSTEARQCFKPCPPGPDQQGAPWGQWTTWSQCSKSCFLHVDDVGLRRRFRSCNHTDSASCRGDTEEQEPCNTLLCPVAGGWSPWSQWSQCSSDCDSGAQTRQRFCTSLPPQHGGQPCPGPHIQ</sequence>
<evidence type="ECO:0000259" key="7">
    <source>
        <dbReference type="Pfam" id="PF01826"/>
    </source>
</evidence>